<dbReference type="SFLD" id="SFLDS00003">
    <property type="entry name" value="Haloacid_Dehalogenase"/>
    <property type="match status" value="1"/>
</dbReference>
<dbReference type="Proteomes" id="UP000000310">
    <property type="component" value="Chromosome"/>
</dbReference>
<evidence type="ECO:0000313" key="2">
    <source>
        <dbReference type="Proteomes" id="UP000000310"/>
    </source>
</evidence>
<dbReference type="Gene3D" id="1.10.150.240">
    <property type="entry name" value="Putative phosphatase, domain 2"/>
    <property type="match status" value="1"/>
</dbReference>
<reference evidence="2" key="2">
    <citation type="submission" date="2011-02" db="EMBL/GenBank/DDBJ databases">
        <title>The complete genome of Pedobacter saltans DSM 12145.</title>
        <authorList>
            <consortium name="US DOE Joint Genome Institute (JGI-PGF)"/>
            <person name="Lucas S."/>
            <person name="Copeland A."/>
            <person name="Lapidus A."/>
            <person name="Bruce D."/>
            <person name="Goodwin L."/>
            <person name="Pitluck S."/>
            <person name="Kyrpides N."/>
            <person name="Mavromatis K."/>
            <person name="Pagani I."/>
            <person name="Ivanova N."/>
            <person name="Ovchinnikova G."/>
            <person name="Lu M."/>
            <person name="Detter J.C."/>
            <person name="Han C."/>
            <person name="Land M."/>
            <person name="Hauser L."/>
            <person name="Markowitz V."/>
            <person name="Cheng J.-F."/>
            <person name="Hugenholtz P."/>
            <person name="Woyke T."/>
            <person name="Wu D."/>
            <person name="Tindall B."/>
            <person name="Pomrenke H.G."/>
            <person name="Brambilla E."/>
            <person name="Klenk H.-P."/>
            <person name="Eisen J.A."/>
        </authorList>
    </citation>
    <scope>NUCLEOTIDE SEQUENCE [LARGE SCALE GENOMIC DNA]</scope>
    <source>
        <strain evidence="2">ATCC 51119 / DSM 12145 / JCM 21818 / LMG 10337 / NBRC 100064 / NCIMB 13643</strain>
    </source>
</reference>
<dbReference type="Gene3D" id="3.40.50.1000">
    <property type="entry name" value="HAD superfamily/HAD-like"/>
    <property type="match status" value="1"/>
</dbReference>
<dbReference type="AlphaFoldDB" id="F0SD11"/>
<keyword evidence="1" id="KW-0378">Hydrolase</keyword>
<keyword evidence="2" id="KW-1185">Reference proteome</keyword>
<dbReference type="PANTHER" id="PTHR43611">
    <property type="entry name" value="ALPHA-D-GLUCOSE 1-PHOSPHATE PHOSPHATASE"/>
    <property type="match status" value="1"/>
</dbReference>
<dbReference type="InterPro" id="IPR006439">
    <property type="entry name" value="HAD-SF_hydro_IA"/>
</dbReference>
<reference evidence="1 2" key="1">
    <citation type="journal article" date="2011" name="Stand. Genomic Sci.">
        <title>Complete genome sequence of the gliding, heparinolytic Pedobacter saltans type strain (113).</title>
        <authorList>
            <person name="Liolios K."/>
            <person name="Sikorski J."/>
            <person name="Lu M."/>
            <person name="Nolan M."/>
            <person name="Lapidus A."/>
            <person name="Lucas S."/>
            <person name="Hammon N."/>
            <person name="Deshpande S."/>
            <person name="Cheng J.F."/>
            <person name="Tapia R."/>
            <person name="Han C."/>
            <person name="Goodwin L."/>
            <person name="Pitluck S."/>
            <person name="Huntemann M."/>
            <person name="Ivanova N."/>
            <person name="Pagani I."/>
            <person name="Mavromatis K."/>
            <person name="Ovchinikova G."/>
            <person name="Pati A."/>
            <person name="Chen A."/>
            <person name="Palaniappan K."/>
            <person name="Land M."/>
            <person name="Hauser L."/>
            <person name="Brambilla E.M."/>
            <person name="Kotsyurbenko O."/>
            <person name="Rohde M."/>
            <person name="Tindall B.J."/>
            <person name="Abt B."/>
            <person name="Goker M."/>
            <person name="Detter J.C."/>
            <person name="Woyke T."/>
            <person name="Bristow J."/>
            <person name="Eisen J.A."/>
            <person name="Markowitz V."/>
            <person name="Hugenholtz P."/>
            <person name="Klenk H.P."/>
            <person name="Kyrpides N.C."/>
        </authorList>
    </citation>
    <scope>NUCLEOTIDE SEQUENCE [LARGE SCALE GENOMIC DNA]</scope>
    <source>
        <strain evidence="2">ATCC 51119 / DSM 12145 / JCM 21818 / LMG 10337 / NBRC 100064 / NCIMB 13643</strain>
    </source>
</reference>
<proteinExistence type="predicted"/>
<dbReference type="eggNOG" id="COG1011">
    <property type="taxonomic scope" value="Bacteria"/>
</dbReference>
<protein>
    <submittedName>
        <fullName evidence="1">HAD-superfamily hydrolase, subfamily IA, variant 3</fullName>
    </submittedName>
</protein>
<dbReference type="PANTHER" id="PTHR43611:SF3">
    <property type="entry name" value="FLAVIN MONONUCLEOTIDE HYDROLASE 1, CHLOROPLATIC"/>
    <property type="match status" value="1"/>
</dbReference>
<gene>
    <name evidence="1" type="ordered locus">Pedsa_1200</name>
</gene>
<sequence>MRNNVYNMPNTIKNIIFDYGNVIFDIDFQKAQDSFINLGVSNIHDIYGHKNQNSLFDDFDKGIISAEEFRNEIRRLTGHEELLDQQIDDAWNSLLLGIPAGNHELLLQIKDQYNTFLLSNNNEIHYSWIMDYLKRDFNLEDNSSFFIKDYYSHLMGMRKPDKEIFEAVLDNHQLNPAETLFIDDSPQHLKTAQELGFKTYLMTKPDTLQHYFATNGLLSTKTNI</sequence>
<dbReference type="SUPFAM" id="SSF56784">
    <property type="entry name" value="HAD-like"/>
    <property type="match status" value="1"/>
</dbReference>
<dbReference type="SFLD" id="SFLDG01129">
    <property type="entry name" value="C1.5:_HAD__Beta-PGM__Phosphata"/>
    <property type="match status" value="1"/>
</dbReference>
<accession>F0SD11</accession>
<dbReference type="STRING" id="762903.Pedsa_1200"/>
<dbReference type="Pfam" id="PF00702">
    <property type="entry name" value="Hydrolase"/>
    <property type="match status" value="1"/>
</dbReference>
<dbReference type="NCBIfam" id="TIGR01509">
    <property type="entry name" value="HAD-SF-IA-v3"/>
    <property type="match status" value="1"/>
</dbReference>
<dbReference type="InterPro" id="IPR036412">
    <property type="entry name" value="HAD-like_sf"/>
</dbReference>
<dbReference type="KEGG" id="psn:Pedsa_1200"/>
<name>F0SD11_PSESL</name>
<dbReference type="InterPro" id="IPR023198">
    <property type="entry name" value="PGP-like_dom2"/>
</dbReference>
<dbReference type="InterPro" id="IPR023214">
    <property type="entry name" value="HAD_sf"/>
</dbReference>
<dbReference type="EMBL" id="CP002545">
    <property type="protein sequence ID" value="ADY51768.1"/>
    <property type="molecule type" value="Genomic_DNA"/>
</dbReference>
<dbReference type="GO" id="GO:0016787">
    <property type="term" value="F:hydrolase activity"/>
    <property type="evidence" value="ECO:0007669"/>
    <property type="project" value="UniProtKB-KW"/>
</dbReference>
<organism evidence="1 2">
    <name type="scientific">Pseudopedobacter saltans (strain ATCC 51119 / DSM 12145 / JCM 21818 / CCUG 39354 / LMG 10337 / NBRC 100064 / NCIMB 13643)</name>
    <name type="common">Pedobacter saltans</name>
    <dbReference type="NCBI Taxonomy" id="762903"/>
    <lineage>
        <taxon>Bacteria</taxon>
        <taxon>Pseudomonadati</taxon>
        <taxon>Bacteroidota</taxon>
        <taxon>Sphingobacteriia</taxon>
        <taxon>Sphingobacteriales</taxon>
        <taxon>Sphingobacteriaceae</taxon>
        <taxon>Pseudopedobacter</taxon>
    </lineage>
</organism>
<dbReference type="HOGENOM" id="CLU_045011_9_5_10"/>
<dbReference type="RefSeq" id="WP_013632267.1">
    <property type="nucleotide sequence ID" value="NC_015177.1"/>
</dbReference>
<dbReference type="CDD" id="cd02603">
    <property type="entry name" value="HAD_sEH-N_like"/>
    <property type="match status" value="1"/>
</dbReference>
<evidence type="ECO:0000313" key="1">
    <source>
        <dbReference type="EMBL" id="ADY51768.1"/>
    </source>
</evidence>